<sequence>MFGVLRPCAHGAAKYGIDPGQWQAHMCGLCLGLRDGHGQLARAATNTDAIVLSVLTEAQSGATGSRTAAGPCPLRGMRRATVVAGDAPGIQLAATASLLLGAAAVGDHVDDGDAGRFARRPMRGLAGRWSAAAQAQADRIGLDIGPLRTAIASQAEIEARTLGPSARSAPMPATGTTADTVGAGAMAPAGHPRPVSSVVRPPALPATDRTSVTLDNLTAPSQLCAATLFGHTAVLAGRPENVAALREIGSQIGRIAHLADAVEDLDRDRERGRFNPLDATGTTLPRAFDLLRESESKIRYAAKAAELDRLPAVRWALLDPLTALLHRIGHGLGFAVGRACRTSPVAQRTSRPSRRPTRPGPLQAGGLVLGVYCTGVACCAEHTNPCTGERKPSWAQRCGCDCGSCGDCCSCCGEDGCCGCDC</sequence>
<gene>
    <name evidence="1" type="ORF">ACFOW8_02165</name>
</gene>
<protein>
    <submittedName>
        <fullName evidence="1">DUF5685 family protein</fullName>
    </submittedName>
</protein>
<keyword evidence="2" id="KW-1185">Reference proteome</keyword>
<name>A0ABV8KZC0_9NOCA</name>
<dbReference type="Proteomes" id="UP001595767">
    <property type="component" value="Unassembled WGS sequence"/>
</dbReference>
<organism evidence="1 2">
    <name type="scientific">Nocardia rhizosphaerae</name>
    <dbReference type="NCBI Taxonomy" id="1691571"/>
    <lineage>
        <taxon>Bacteria</taxon>
        <taxon>Bacillati</taxon>
        <taxon>Actinomycetota</taxon>
        <taxon>Actinomycetes</taxon>
        <taxon>Mycobacteriales</taxon>
        <taxon>Nocardiaceae</taxon>
        <taxon>Nocardia</taxon>
    </lineage>
</organism>
<accession>A0ABV8KZC0</accession>
<proteinExistence type="predicted"/>
<dbReference type="RefSeq" id="WP_378544613.1">
    <property type="nucleotide sequence ID" value="NZ_JBHSBA010000003.1"/>
</dbReference>
<dbReference type="EMBL" id="JBHSBA010000003">
    <property type="protein sequence ID" value="MFC4123730.1"/>
    <property type="molecule type" value="Genomic_DNA"/>
</dbReference>
<evidence type="ECO:0000313" key="2">
    <source>
        <dbReference type="Proteomes" id="UP001595767"/>
    </source>
</evidence>
<reference evidence="2" key="1">
    <citation type="journal article" date="2019" name="Int. J. Syst. Evol. Microbiol.">
        <title>The Global Catalogue of Microorganisms (GCM) 10K type strain sequencing project: providing services to taxonomists for standard genome sequencing and annotation.</title>
        <authorList>
            <consortium name="The Broad Institute Genomics Platform"/>
            <consortium name="The Broad Institute Genome Sequencing Center for Infectious Disease"/>
            <person name="Wu L."/>
            <person name="Ma J."/>
        </authorList>
    </citation>
    <scope>NUCLEOTIDE SEQUENCE [LARGE SCALE GENOMIC DNA]</scope>
    <source>
        <strain evidence="2">CGMCC 4.7204</strain>
    </source>
</reference>
<evidence type="ECO:0000313" key="1">
    <source>
        <dbReference type="EMBL" id="MFC4123730.1"/>
    </source>
</evidence>
<comment type="caution">
    <text evidence="1">The sequence shown here is derived from an EMBL/GenBank/DDBJ whole genome shotgun (WGS) entry which is preliminary data.</text>
</comment>